<feature type="domain" description="TRSP" evidence="3">
    <location>
        <begin position="289"/>
        <end position="442"/>
    </location>
</feature>
<gene>
    <name evidence="6" type="ORF">ACFP3U_13995</name>
</gene>
<evidence type="ECO:0000259" key="5">
    <source>
        <dbReference type="Pfam" id="PF15609"/>
    </source>
</evidence>
<feature type="region of interest" description="Disordered" evidence="1">
    <location>
        <begin position="1"/>
        <end position="32"/>
    </location>
</feature>
<dbReference type="InterPro" id="IPR022537">
    <property type="entry name" value="TRSP_dom"/>
</dbReference>
<dbReference type="Pfam" id="PF11202">
    <property type="entry name" value="StiP"/>
    <property type="match status" value="1"/>
</dbReference>
<keyword evidence="6" id="KW-0808">Transferase</keyword>
<evidence type="ECO:0000256" key="1">
    <source>
        <dbReference type="SAM" id="MobiDB-lite"/>
    </source>
</evidence>
<dbReference type="Gene3D" id="3.40.50.2020">
    <property type="match status" value="1"/>
</dbReference>
<feature type="domain" description="Orotate phosphoribosyltransferase-like" evidence="5">
    <location>
        <begin position="54"/>
        <end position="243"/>
    </location>
</feature>
<dbReference type="RefSeq" id="WP_380225792.1">
    <property type="nucleotide sequence ID" value="NZ_JBHSOF010000014.1"/>
</dbReference>
<feature type="compositionally biased region" description="Basic and acidic residues" evidence="1">
    <location>
        <begin position="7"/>
        <end position="17"/>
    </location>
</feature>
<evidence type="ECO:0000259" key="3">
    <source>
        <dbReference type="Pfam" id="PF12500"/>
    </source>
</evidence>
<reference evidence="7" key="1">
    <citation type="journal article" date="2019" name="Int. J. Syst. Evol. Microbiol.">
        <title>The Global Catalogue of Microorganisms (GCM) 10K type strain sequencing project: providing services to taxonomists for standard genome sequencing and annotation.</title>
        <authorList>
            <consortium name="The Broad Institute Genomics Platform"/>
            <consortium name="The Broad Institute Genome Sequencing Center for Infectious Disease"/>
            <person name="Wu L."/>
            <person name="Ma J."/>
        </authorList>
    </citation>
    <scope>NUCLEOTIDE SEQUENCE [LARGE SCALE GENOMIC DNA]</scope>
    <source>
        <strain evidence="7">CGMCC 4.1437</strain>
    </source>
</reference>
<dbReference type="EMBL" id="JBHSOF010000014">
    <property type="protein sequence ID" value="MFC5664092.1"/>
    <property type="molecule type" value="Genomic_DNA"/>
</dbReference>
<protein>
    <submittedName>
        <fullName evidence="6">Phosphoribosyltransferase</fullName>
    </submittedName>
</protein>
<sequence length="877" mass="93395">MTAAQQDRIDRTERTGSGDRSGSGDRTGAPEWAGRWVAERAGVALTGSERLPELVGLALRENPKRAHLLVSTVLGKHVPQRPAVVHGAGLELGRLVRDLLAPLGEETVARAVVLGYAETATGLGHSVADGLDSPYLHSTRRPVPGLTPVGGFEEEHSHATSHLLLPADPRLLADDGPLVLVDDEFSTGTTVLNTIRELHAHHPRDHYVVVALVDLRGPADRRRLADTAAELGVRLDLVALAGGGVELPEDILDRAGRLIAETGPAPEPPAAPAAPLVRVDLAWPDGLPDGGRHGFTREHRARLEEALPGLAEQLAAAVAPAGPAGPGGLGLAAEHAGGARVLVLGFEELMYAPLRLAGALAERLPGGADRVHYSTTTRSPVLAVDDPGYAIRTRLAFPAHDDPADDSSRERYVYNVAPGADPARRFDTVVLVVDDLADTPALHEGERALLGRLRQVTDRVVLAVLPSHRPGAVPRQTAPRATEPRATEPRPTALARPLYGPEFSSYRADEVAWLLKDLSDVALEAPTEEREEAVQTGGAHYAESLPVEYQPSPEYQELFHQALRVSARRIALAVGTVAETLLRERGPGLVLASLARAGTPVGILIRRWLAAGHGLDAPHYAVSIVRGRGIDPVALRYLDAHHRAADVVFVDGWTGKGAIARELAEALRGTGFDPDLAVLADPGRCVRTFGTREDFLIPSACLNSTVSGLVSRTVLRADLIGPDDFHGAKHYTELAGADVSGAFLDTVADHFDDVRAEALAAADRFLAAEHADERAPDWAGWAAVERISAEYGIDSVNLVKPGVGETTRVMLRRVPWRVLARRGAGADLDHVRLLAAQRGVPVEEVDDLPYSCVGLIHPRYSRGATGTSGTAVLTKES</sequence>
<proteinExistence type="predicted"/>
<dbReference type="SUPFAM" id="SSF53271">
    <property type="entry name" value="PRTase-like"/>
    <property type="match status" value="1"/>
</dbReference>
<dbReference type="InterPro" id="IPR000836">
    <property type="entry name" value="PRTase_dom"/>
</dbReference>
<dbReference type="InterPro" id="IPR011215">
    <property type="entry name" value="StiP_N"/>
</dbReference>
<dbReference type="Pfam" id="PF15609">
    <property type="entry name" value="PRTase_2"/>
    <property type="match status" value="1"/>
</dbReference>
<feature type="domain" description="Cysteine protease StiP N-terminal" evidence="2">
    <location>
        <begin position="504"/>
        <end position="747"/>
    </location>
</feature>
<dbReference type="InterPro" id="IPR041688">
    <property type="entry name" value="PRTase_2"/>
</dbReference>
<evidence type="ECO:0000313" key="6">
    <source>
        <dbReference type="EMBL" id="MFC5664092.1"/>
    </source>
</evidence>
<dbReference type="InterPro" id="IPR028157">
    <property type="entry name" value="PELOTA_dom"/>
</dbReference>
<dbReference type="InterPro" id="IPR029057">
    <property type="entry name" value="PRTase-like"/>
</dbReference>
<feature type="compositionally biased region" description="Low complexity" evidence="1">
    <location>
        <begin position="18"/>
        <end position="27"/>
    </location>
</feature>
<dbReference type="Pfam" id="PF15608">
    <property type="entry name" value="PELOTA_1"/>
    <property type="match status" value="1"/>
</dbReference>
<keyword evidence="6" id="KW-0328">Glycosyltransferase</keyword>
<accession>A0ABW0X0Q0</accession>
<keyword evidence="7" id="KW-1185">Reference proteome</keyword>
<dbReference type="CDD" id="cd06223">
    <property type="entry name" value="PRTases_typeI"/>
    <property type="match status" value="1"/>
</dbReference>
<name>A0ABW0X0Q0_9ACTN</name>
<evidence type="ECO:0000313" key="7">
    <source>
        <dbReference type="Proteomes" id="UP001595975"/>
    </source>
</evidence>
<dbReference type="Pfam" id="PF12500">
    <property type="entry name" value="TRSP"/>
    <property type="match status" value="1"/>
</dbReference>
<feature type="region of interest" description="Disordered" evidence="1">
    <location>
        <begin position="470"/>
        <end position="496"/>
    </location>
</feature>
<evidence type="ECO:0000259" key="4">
    <source>
        <dbReference type="Pfam" id="PF15608"/>
    </source>
</evidence>
<evidence type="ECO:0000259" key="2">
    <source>
        <dbReference type="Pfam" id="PF11202"/>
    </source>
</evidence>
<dbReference type="GO" id="GO:0016757">
    <property type="term" value="F:glycosyltransferase activity"/>
    <property type="evidence" value="ECO:0007669"/>
    <property type="project" value="UniProtKB-KW"/>
</dbReference>
<feature type="domain" description="PELOTA RNA-binding" evidence="4">
    <location>
        <begin position="778"/>
        <end position="857"/>
    </location>
</feature>
<comment type="caution">
    <text evidence="6">The sequence shown here is derived from an EMBL/GenBank/DDBJ whole genome shotgun (WGS) entry which is preliminary data.</text>
</comment>
<organism evidence="6 7">
    <name type="scientific">Kitasatospora misakiensis</name>
    <dbReference type="NCBI Taxonomy" id="67330"/>
    <lineage>
        <taxon>Bacteria</taxon>
        <taxon>Bacillati</taxon>
        <taxon>Actinomycetota</taxon>
        <taxon>Actinomycetes</taxon>
        <taxon>Kitasatosporales</taxon>
        <taxon>Streptomycetaceae</taxon>
        <taxon>Kitasatospora</taxon>
    </lineage>
</organism>
<dbReference type="Proteomes" id="UP001595975">
    <property type="component" value="Unassembled WGS sequence"/>
</dbReference>